<evidence type="ECO:0000256" key="2">
    <source>
        <dbReference type="ARBA" id="ARBA00022679"/>
    </source>
</evidence>
<feature type="domain" description="HipA N-terminal subdomain 1" evidence="5">
    <location>
        <begin position="21"/>
        <end position="122"/>
    </location>
</feature>
<keyword evidence="3" id="KW-0418">Kinase</keyword>
<evidence type="ECO:0000313" key="7">
    <source>
        <dbReference type="Proteomes" id="UP000298313"/>
    </source>
</evidence>
<evidence type="ECO:0000256" key="3">
    <source>
        <dbReference type="ARBA" id="ARBA00022777"/>
    </source>
</evidence>
<dbReference type="AlphaFoldDB" id="A0A4R9BAN7"/>
<dbReference type="InterPro" id="IPR012893">
    <property type="entry name" value="HipA-like_C"/>
</dbReference>
<evidence type="ECO:0000259" key="5">
    <source>
        <dbReference type="Pfam" id="PF13657"/>
    </source>
</evidence>
<dbReference type="InterPro" id="IPR017508">
    <property type="entry name" value="HipA_N1"/>
</dbReference>
<comment type="caution">
    <text evidence="6">The sequence shown here is derived from an EMBL/GenBank/DDBJ whole genome shotgun (WGS) entry which is preliminary data.</text>
</comment>
<evidence type="ECO:0000256" key="1">
    <source>
        <dbReference type="ARBA" id="ARBA00010164"/>
    </source>
</evidence>
<dbReference type="GO" id="GO:0004674">
    <property type="term" value="F:protein serine/threonine kinase activity"/>
    <property type="evidence" value="ECO:0007669"/>
    <property type="project" value="TreeGrafter"/>
</dbReference>
<keyword evidence="7" id="KW-1185">Reference proteome</keyword>
<dbReference type="EMBL" id="SOHH01000056">
    <property type="protein sequence ID" value="TFD79203.1"/>
    <property type="molecule type" value="Genomic_DNA"/>
</dbReference>
<dbReference type="RefSeq" id="WP_134523008.1">
    <property type="nucleotide sequence ID" value="NZ_SOHH01000056.1"/>
</dbReference>
<keyword evidence="2" id="KW-0808">Transferase</keyword>
<dbReference type="Pfam" id="PF13657">
    <property type="entry name" value="Couple_hipA"/>
    <property type="match status" value="1"/>
</dbReference>
<name>A0A4R9BAN7_9MICO</name>
<dbReference type="Proteomes" id="UP000298313">
    <property type="component" value="Unassembled WGS sequence"/>
</dbReference>
<comment type="similarity">
    <text evidence="1">Belongs to the HipA Ser/Thr kinase family.</text>
</comment>
<sequence>MATSDFAFVWAWLPNATEPVVAGRLRKDGTTHSFRYGDSYLARTDKVALYLPELPLVPLTQRPDPTCEAPGCILDAAPDYWGRRVILAKHFGRLDADSDTDDLDLLNYLLESGSDRIGALDFQESATTYVPRQFEHQATLTDLLAAADRIQAGETLSPVLEAAMMRGTSIGGARPKALIEDGPRKLIAKFSSTTDTYPVVKAEGIAMHLALKAGLDVAPAAVVRVGNRDVLLVERFDRGEGGTRKMMVSALTMLGLAPMNGRYATYPELADLIRARFTNPNATLRELFGRIVFNVIVGNIDDHARNHAAFWDGSMLALTPAYDICPQPRSVGEVEQALAIGRTGDRRSRLQVCENSADVYHLTGVEARDIIDHLVSVVEDGWEHAADLVELDVADRLRLKGGAILNQSIFYRD</sequence>
<reference evidence="6 7" key="1">
    <citation type="submission" date="2019-03" db="EMBL/GenBank/DDBJ databases">
        <title>Genomics of glacier-inhabiting Cryobacterium strains.</title>
        <authorList>
            <person name="Liu Q."/>
            <person name="Xin Y.-H."/>
        </authorList>
    </citation>
    <scope>NUCLEOTIDE SEQUENCE [LARGE SCALE GENOMIC DNA]</scope>
    <source>
        <strain evidence="6 7">Hh4</strain>
    </source>
</reference>
<evidence type="ECO:0000259" key="4">
    <source>
        <dbReference type="Pfam" id="PF07804"/>
    </source>
</evidence>
<accession>A0A4R9BAN7</accession>
<dbReference type="InterPro" id="IPR052028">
    <property type="entry name" value="HipA_Ser/Thr_kinase"/>
</dbReference>
<organism evidence="6 7">
    <name type="scientific">Cryobacterium fucosi</name>
    <dbReference type="NCBI Taxonomy" id="1259157"/>
    <lineage>
        <taxon>Bacteria</taxon>
        <taxon>Bacillati</taxon>
        <taxon>Actinomycetota</taxon>
        <taxon>Actinomycetes</taxon>
        <taxon>Micrococcales</taxon>
        <taxon>Microbacteriaceae</taxon>
        <taxon>Cryobacterium</taxon>
    </lineage>
</organism>
<dbReference type="OrthoDB" id="3182374at2"/>
<dbReference type="PANTHER" id="PTHR37419">
    <property type="entry name" value="SERINE/THREONINE-PROTEIN KINASE TOXIN HIPA"/>
    <property type="match status" value="1"/>
</dbReference>
<dbReference type="Pfam" id="PF07804">
    <property type="entry name" value="HipA_C"/>
    <property type="match status" value="1"/>
</dbReference>
<feature type="domain" description="HipA-like C-terminal" evidence="4">
    <location>
        <begin position="168"/>
        <end position="382"/>
    </location>
</feature>
<evidence type="ECO:0000313" key="6">
    <source>
        <dbReference type="EMBL" id="TFD79203.1"/>
    </source>
</evidence>
<protein>
    <submittedName>
        <fullName evidence="6">Type II toxin-antitoxin system HipA family toxin</fullName>
    </submittedName>
</protein>
<dbReference type="GO" id="GO:0005829">
    <property type="term" value="C:cytosol"/>
    <property type="evidence" value="ECO:0007669"/>
    <property type="project" value="TreeGrafter"/>
</dbReference>
<proteinExistence type="inferred from homology"/>
<dbReference type="PANTHER" id="PTHR37419:SF8">
    <property type="entry name" value="TOXIN YJJJ"/>
    <property type="match status" value="1"/>
</dbReference>
<gene>
    <name evidence="6" type="ORF">E3T48_06435</name>
</gene>